<dbReference type="AlphaFoldDB" id="A0A162WKC7"/>
<dbReference type="EMBL" id="KV440994">
    <property type="protein sequence ID" value="OAD68585.1"/>
    <property type="molecule type" value="Genomic_DNA"/>
</dbReference>
<dbReference type="PANTHER" id="PTHR48159:SF1">
    <property type="entry name" value="MEMBRANE-ASSOCIATED GIANT PROTEIN ANTIGEN, PUTATIVE-RELATED"/>
    <property type="match status" value="1"/>
</dbReference>
<evidence type="ECO:0000259" key="2">
    <source>
        <dbReference type="PROSITE" id="PS50966"/>
    </source>
</evidence>
<dbReference type="Proteomes" id="UP000077315">
    <property type="component" value="Unassembled WGS sequence"/>
</dbReference>
<reference evidence="4" key="1">
    <citation type="submission" date="2015-06" db="EMBL/GenBank/DDBJ databases">
        <title>Expansion of signal transduction pathways in fungi by whole-genome duplication.</title>
        <authorList>
            <consortium name="DOE Joint Genome Institute"/>
            <person name="Corrochano L.M."/>
            <person name="Kuo A."/>
            <person name="Marcet-Houben M."/>
            <person name="Polaino S."/>
            <person name="Salamov A."/>
            <person name="Villalobos J.M."/>
            <person name="Alvarez M.I."/>
            <person name="Avalos J."/>
            <person name="Benito E.P."/>
            <person name="Benoit I."/>
            <person name="Burger G."/>
            <person name="Camino L.P."/>
            <person name="Canovas D."/>
            <person name="Cerda-Olmedo E."/>
            <person name="Cheng J.-F."/>
            <person name="Dominguez A."/>
            <person name="Elias M."/>
            <person name="Eslava A.P."/>
            <person name="Glaser F."/>
            <person name="Grimwood J."/>
            <person name="Gutierrez G."/>
            <person name="Heitman J."/>
            <person name="Henrissat B."/>
            <person name="Iturriaga E.A."/>
            <person name="Lang B.F."/>
            <person name="Lavin J.L."/>
            <person name="Lee S."/>
            <person name="Li W."/>
            <person name="Lindquist E."/>
            <person name="Lopez-Garcia S."/>
            <person name="Luque E.M."/>
            <person name="Marcos A.T."/>
            <person name="Martin J."/>
            <person name="McCluskey K."/>
            <person name="Medina H.R."/>
            <person name="Miralles-Duran A."/>
            <person name="Miyazaki A."/>
            <person name="Munoz-Torres E."/>
            <person name="Oguiza J.A."/>
            <person name="Ohm R."/>
            <person name="Olmedo M."/>
            <person name="Orejas M."/>
            <person name="Ortiz-Castellanos L."/>
            <person name="Pisabarro A.G."/>
            <person name="Rodriguez-Romero J."/>
            <person name="Ruiz-Herrera J."/>
            <person name="Ruiz-Vazquez R."/>
            <person name="Sanz C."/>
            <person name="Schackwitz W."/>
            <person name="Schmutz J."/>
            <person name="Shahriari M."/>
            <person name="Shelest E."/>
            <person name="Silva-Franco F."/>
            <person name="Soanes D."/>
            <person name="Syed K."/>
            <person name="Tagua V.G."/>
            <person name="Talbot N.J."/>
            <person name="Thon M."/>
            <person name="De vries R.P."/>
            <person name="Wiebenga A."/>
            <person name="Yadav J.S."/>
            <person name="Braun E.L."/>
            <person name="Baker S."/>
            <person name="Garre V."/>
            <person name="Horwitz B."/>
            <person name="Torres-Martinez S."/>
            <person name="Idnurm A."/>
            <person name="Herrera-Estrella A."/>
            <person name="Gabaldon T."/>
            <person name="Grigoriev I.V."/>
        </authorList>
    </citation>
    <scope>NUCLEOTIDE SEQUENCE [LARGE SCALE GENOMIC DNA]</scope>
    <source>
        <strain evidence="4">NRRL 1555(-)</strain>
    </source>
</reference>
<dbReference type="Pfam" id="PF04434">
    <property type="entry name" value="SWIM"/>
    <property type="match status" value="1"/>
</dbReference>
<dbReference type="GO" id="GO:0008270">
    <property type="term" value="F:zinc ion binding"/>
    <property type="evidence" value="ECO:0007669"/>
    <property type="project" value="UniProtKB-KW"/>
</dbReference>
<dbReference type="RefSeq" id="XP_018286625.1">
    <property type="nucleotide sequence ID" value="XM_018441129.1"/>
</dbReference>
<feature type="domain" description="SWIM-type" evidence="2">
    <location>
        <begin position="338"/>
        <end position="375"/>
    </location>
</feature>
<dbReference type="OrthoDB" id="2224309at2759"/>
<organism evidence="3 4">
    <name type="scientific">Phycomyces blakesleeanus (strain ATCC 8743b / DSM 1359 / FGSC 10004 / NBRC 33097 / NRRL 1555)</name>
    <dbReference type="NCBI Taxonomy" id="763407"/>
    <lineage>
        <taxon>Eukaryota</taxon>
        <taxon>Fungi</taxon>
        <taxon>Fungi incertae sedis</taxon>
        <taxon>Mucoromycota</taxon>
        <taxon>Mucoromycotina</taxon>
        <taxon>Mucoromycetes</taxon>
        <taxon>Mucorales</taxon>
        <taxon>Phycomycetaceae</taxon>
        <taxon>Phycomyces</taxon>
    </lineage>
</organism>
<dbReference type="InParanoid" id="A0A162WKC7"/>
<keyword evidence="1" id="KW-0479">Metal-binding</keyword>
<keyword evidence="1" id="KW-0863">Zinc-finger</keyword>
<keyword evidence="1" id="KW-0862">Zinc</keyword>
<evidence type="ECO:0000256" key="1">
    <source>
        <dbReference type="PROSITE-ProRule" id="PRU00325"/>
    </source>
</evidence>
<dbReference type="PANTHER" id="PTHR48159">
    <property type="entry name" value="MULE DOMAIN-CONTAINING PROTEIN"/>
    <property type="match status" value="1"/>
</dbReference>
<name>A0A162WKC7_PHYB8</name>
<gene>
    <name evidence="3" type="ORF">PHYBLDRAFT_63506</name>
</gene>
<dbReference type="PROSITE" id="PS50966">
    <property type="entry name" value="ZF_SWIM"/>
    <property type="match status" value="1"/>
</dbReference>
<dbReference type="InterPro" id="IPR007527">
    <property type="entry name" value="Znf_SWIM"/>
</dbReference>
<keyword evidence="4" id="KW-1185">Reference proteome</keyword>
<dbReference type="GeneID" id="29002035"/>
<protein>
    <recommendedName>
        <fullName evidence="2">SWIM-type domain-containing protein</fullName>
    </recommendedName>
</protein>
<accession>A0A162WKC7</accession>
<dbReference type="VEuPathDB" id="FungiDB:PHYBLDRAFT_63506"/>
<sequence>MSNTIFNLSNVQNALVNSPTEGIRMLPLDVVVKKDTKLCYCEATIFIKQYIKNPEVALICMTNDHTNHVPGNASEIRTLPLPSEAIKIIEDQLKGGSTCRNTRISVLQQIKEWGVGIRKPNYEDIYNRIRKHFAFGFQSPSQMMLMRISQSFCFDATHNISAHNIEILYSLVTQHPDTGKGIAENNAITAALPQTIIHFCKFHVLRAWQHNLDSKVKLDASYTSEQLGKYKYELKTNLKNILIESDEDEFLRKIQEFRLRVQSQQQFLAYFERKWIGTEELLRRWGRPYVANDHQRYLTNNYIESWHNQLKTIYFGHTRIRRLDRLVFILTNNVEFFYDKEVNVSNNLIRNCTCPNFASRQIPCKHAHLLKRFIGLDFAYTVQRENNHLQLQRSLASEHEVAVINEEVENKINAVVVSGRNNSVWLQRIMAQNTTLHHQREDLEQLINVSGIDEAELQVISGLLGEAMNHRHS</sequence>
<proteinExistence type="predicted"/>
<evidence type="ECO:0000313" key="3">
    <source>
        <dbReference type="EMBL" id="OAD68585.1"/>
    </source>
</evidence>
<evidence type="ECO:0000313" key="4">
    <source>
        <dbReference type="Proteomes" id="UP000077315"/>
    </source>
</evidence>